<dbReference type="PROSITE" id="PS51118">
    <property type="entry name" value="HTH_HXLR"/>
    <property type="match status" value="1"/>
</dbReference>
<dbReference type="PANTHER" id="PTHR33204:SF18">
    <property type="entry name" value="TRANSCRIPTIONAL REGULATORY PROTEIN"/>
    <property type="match status" value="1"/>
</dbReference>
<evidence type="ECO:0000259" key="4">
    <source>
        <dbReference type="PROSITE" id="PS51118"/>
    </source>
</evidence>
<dbReference type="InterPro" id="IPR002577">
    <property type="entry name" value="HTH_HxlR"/>
</dbReference>
<evidence type="ECO:0000313" key="5">
    <source>
        <dbReference type="EMBL" id="AKD57154.1"/>
    </source>
</evidence>
<dbReference type="OrthoDB" id="7678715at2"/>
<dbReference type="GO" id="GO:0003677">
    <property type="term" value="F:DNA binding"/>
    <property type="evidence" value="ECO:0007669"/>
    <property type="project" value="UniProtKB-KW"/>
</dbReference>
<reference evidence="5 6" key="1">
    <citation type="journal article" date="2014" name="Curr. Microbiol.">
        <title>Spirosoma radiotolerans sp. nov., a gamma-radiation-resistant bacterium isolated from gamma ray-irradiated soil.</title>
        <authorList>
            <person name="Lee J.J."/>
            <person name="Srinivasan S."/>
            <person name="Lim S."/>
            <person name="Joe M."/>
            <person name="Im S."/>
            <person name="Bae S.I."/>
            <person name="Park K.R."/>
            <person name="Han J.H."/>
            <person name="Park S.H."/>
            <person name="Joo B.M."/>
            <person name="Park S.J."/>
            <person name="Kim M.K."/>
        </authorList>
    </citation>
    <scope>NUCLEOTIDE SEQUENCE [LARGE SCALE GENOMIC DNA]</scope>
    <source>
        <strain evidence="5 6">DG5A</strain>
    </source>
</reference>
<evidence type="ECO:0000256" key="3">
    <source>
        <dbReference type="ARBA" id="ARBA00023163"/>
    </source>
</evidence>
<dbReference type="RefSeq" id="WP_046576762.1">
    <property type="nucleotide sequence ID" value="NZ_CP010429.1"/>
</dbReference>
<feature type="domain" description="HTH hxlR-type" evidence="4">
    <location>
        <begin position="22"/>
        <end position="120"/>
    </location>
</feature>
<dbReference type="EMBL" id="CP010429">
    <property type="protein sequence ID" value="AKD57154.1"/>
    <property type="molecule type" value="Genomic_DNA"/>
</dbReference>
<keyword evidence="1" id="KW-0805">Transcription regulation</keyword>
<dbReference type="Proteomes" id="UP000033054">
    <property type="component" value="Chromosome"/>
</dbReference>
<evidence type="ECO:0000313" key="6">
    <source>
        <dbReference type="Proteomes" id="UP000033054"/>
    </source>
</evidence>
<evidence type="ECO:0000256" key="2">
    <source>
        <dbReference type="ARBA" id="ARBA00023125"/>
    </source>
</evidence>
<proteinExistence type="predicted"/>
<dbReference type="KEGG" id="srd:SD10_21915"/>
<dbReference type="PATRIC" id="fig|1379870.5.peg.4741"/>
<keyword evidence="6" id="KW-1185">Reference proteome</keyword>
<dbReference type="InterPro" id="IPR036390">
    <property type="entry name" value="WH_DNA-bd_sf"/>
</dbReference>
<dbReference type="Gene3D" id="1.10.10.10">
    <property type="entry name" value="Winged helix-like DNA-binding domain superfamily/Winged helix DNA-binding domain"/>
    <property type="match status" value="1"/>
</dbReference>
<dbReference type="PANTHER" id="PTHR33204">
    <property type="entry name" value="TRANSCRIPTIONAL REGULATOR, MARR FAMILY"/>
    <property type="match status" value="1"/>
</dbReference>
<keyword evidence="2" id="KW-0238">DNA-binding</keyword>
<name>A0A0E3ZYR6_9BACT</name>
<accession>A0A0E3ZYR6</accession>
<organism evidence="5 6">
    <name type="scientific">Spirosoma radiotolerans</name>
    <dbReference type="NCBI Taxonomy" id="1379870"/>
    <lineage>
        <taxon>Bacteria</taxon>
        <taxon>Pseudomonadati</taxon>
        <taxon>Bacteroidota</taxon>
        <taxon>Cytophagia</taxon>
        <taxon>Cytophagales</taxon>
        <taxon>Cytophagaceae</taxon>
        <taxon>Spirosoma</taxon>
    </lineage>
</organism>
<sequence>MATIKKVNSSTSLNEAVLEEACRFNEVMRLIAPQWKMQLLFSIQWGDNRFSLLKKVYPSLSDQMLSKRLTELTKEGFVNKVTAADPKHVVVTYYLTQKADELLTLVPRFCEWGEKWLGSD</sequence>
<protein>
    <recommendedName>
        <fullName evidence="4">HTH hxlR-type domain-containing protein</fullName>
    </recommendedName>
</protein>
<dbReference type="InterPro" id="IPR036388">
    <property type="entry name" value="WH-like_DNA-bd_sf"/>
</dbReference>
<gene>
    <name evidence="5" type="ORF">SD10_21915</name>
</gene>
<dbReference type="Pfam" id="PF01638">
    <property type="entry name" value="HxlR"/>
    <property type="match status" value="1"/>
</dbReference>
<dbReference type="HOGENOM" id="CLU_111585_5_2_10"/>
<dbReference type="AlphaFoldDB" id="A0A0E3ZYR6"/>
<dbReference type="STRING" id="1379870.SD10_21915"/>
<keyword evidence="3" id="KW-0804">Transcription</keyword>
<evidence type="ECO:0000256" key="1">
    <source>
        <dbReference type="ARBA" id="ARBA00023015"/>
    </source>
</evidence>
<dbReference type="SUPFAM" id="SSF46785">
    <property type="entry name" value="Winged helix' DNA-binding domain"/>
    <property type="match status" value="1"/>
</dbReference>